<evidence type="ECO:0000259" key="2">
    <source>
        <dbReference type="Pfam" id="PF25302"/>
    </source>
</evidence>
<dbReference type="InterPro" id="IPR057561">
    <property type="entry name" value="NADase_transloc"/>
</dbReference>
<organism evidence="3 4">
    <name type="scientific">Dethiosulfovibrio salsuginis</name>
    <dbReference type="NCBI Taxonomy" id="561720"/>
    <lineage>
        <taxon>Bacteria</taxon>
        <taxon>Thermotogati</taxon>
        <taxon>Synergistota</taxon>
        <taxon>Synergistia</taxon>
        <taxon>Synergistales</taxon>
        <taxon>Dethiosulfovibrionaceae</taxon>
        <taxon>Dethiosulfovibrio</taxon>
    </lineage>
</organism>
<reference evidence="4" key="1">
    <citation type="submission" date="2017-04" db="EMBL/GenBank/DDBJ databases">
        <authorList>
            <person name="Varghese N."/>
            <person name="Submissions S."/>
        </authorList>
    </citation>
    <scope>NUCLEOTIDE SEQUENCE [LARGE SCALE GENOMIC DNA]</scope>
    <source>
        <strain evidence="4">USBA 82</strain>
    </source>
</reference>
<evidence type="ECO:0000256" key="1">
    <source>
        <dbReference type="SAM" id="SignalP"/>
    </source>
</evidence>
<proteinExistence type="predicted"/>
<sequence>MKTRITALAISLILAAGPSWGKCSEAIYTELVDGYRFCVSSVLSPQGKFTYGPENLLNPTGQTTWCEGVPGDGIGEYILMEWGNPYALKSMVVENGYVKSEKAFLDNNRVKRARIETSCGVVMEVQLKDQRGTQRISFPYVVKPTWIKFTILDVYRGRKYKDTCVSSIWPDFEETRWGSH</sequence>
<protein>
    <recommendedName>
        <fullName evidence="2">NAD glycohydrolase translocation F5/8 type C domain-containing protein</fullName>
    </recommendedName>
</protein>
<dbReference type="RefSeq" id="WP_085544159.1">
    <property type="nucleotide sequence ID" value="NZ_FXBB01000008.1"/>
</dbReference>
<keyword evidence="4" id="KW-1185">Reference proteome</keyword>
<feature type="signal peptide" evidence="1">
    <location>
        <begin position="1"/>
        <end position="21"/>
    </location>
</feature>
<accession>A0A1X7J3K6</accession>
<feature type="chain" id="PRO_5012891725" description="NAD glycohydrolase translocation F5/8 type C domain-containing protein" evidence="1">
    <location>
        <begin position="22"/>
        <end position="180"/>
    </location>
</feature>
<evidence type="ECO:0000313" key="4">
    <source>
        <dbReference type="Proteomes" id="UP000193355"/>
    </source>
</evidence>
<dbReference type="NCBIfam" id="NF047619">
    <property type="entry name" value="NADase_discoid"/>
    <property type="match status" value="1"/>
</dbReference>
<dbReference type="AlphaFoldDB" id="A0A1X7J3K6"/>
<evidence type="ECO:0000313" key="3">
    <source>
        <dbReference type="EMBL" id="SMG22159.1"/>
    </source>
</evidence>
<dbReference type="Proteomes" id="UP000193355">
    <property type="component" value="Unassembled WGS sequence"/>
</dbReference>
<name>A0A1X7J3K6_9BACT</name>
<keyword evidence="1" id="KW-0732">Signal</keyword>
<dbReference type="STRING" id="561720.SAMN06275492_10811"/>
<dbReference type="OrthoDB" id="9784548at2"/>
<dbReference type="EMBL" id="FXBB01000008">
    <property type="protein sequence ID" value="SMG22159.1"/>
    <property type="molecule type" value="Genomic_DNA"/>
</dbReference>
<feature type="domain" description="NAD glycohydrolase translocation F5/8 type C" evidence="2">
    <location>
        <begin position="39"/>
        <end position="168"/>
    </location>
</feature>
<dbReference type="Pfam" id="PF25302">
    <property type="entry name" value="NADase_transloc"/>
    <property type="match status" value="1"/>
</dbReference>
<gene>
    <name evidence="3" type="ORF">SAMN06275492_10811</name>
</gene>